<protein>
    <submittedName>
        <fullName evidence="1">Uncharacterized protein</fullName>
    </submittedName>
</protein>
<dbReference type="EMBL" id="GBXM01105319">
    <property type="protein sequence ID" value="JAH03258.1"/>
    <property type="molecule type" value="Transcribed_RNA"/>
</dbReference>
<evidence type="ECO:0000313" key="1">
    <source>
        <dbReference type="EMBL" id="JAH03258.1"/>
    </source>
</evidence>
<dbReference type="AlphaFoldDB" id="A0A0E9PHF6"/>
<proteinExistence type="predicted"/>
<name>A0A0E9PHF6_ANGAN</name>
<sequence>MQPCSSEPPWYKFIVTFESHGQDTHRDCENH</sequence>
<reference evidence="1" key="1">
    <citation type="submission" date="2014-11" db="EMBL/GenBank/DDBJ databases">
        <authorList>
            <person name="Amaro Gonzalez C."/>
        </authorList>
    </citation>
    <scope>NUCLEOTIDE SEQUENCE</scope>
</reference>
<accession>A0A0E9PHF6</accession>
<reference evidence="1" key="2">
    <citation type="journal article" date="2015" name="Fish Shellfish Immunol.">
        <title>Early steps in the European eel (Anguilla anguilla)-Vibrio vulnificus interaction in the gills: Role of the RtxA13 toxin.</title>
        <authorList>
            <person name="Callol A."/>
            <person name="Pajuelo D."/>
            <person name="Ebbesson L."/>
            <person name="Teles M."/>
            <person name="MacKenzie S."/>
            <person name="Amaro C."/>
        </authorList>
    </citation>
    <scope>NUCLEOTIDE SEQUENCE</scope>
</reference>
<organism evidence="1">
    <name type="scientific">Anguilla anguilla</name>
    <name type="common">European freshwater eel</name>
    <name type="synonym">Muraena anguilla</name>
    <dbReference type="NCBI Taxonomy" id="7936"/>
    <lineage>
        <taxon>Eukaryota</taxon>
        <taxon>Metazoa</taxon>
        <taxon>Chordata</taxon>
        <taxon>Craniata</taxon>
        <taxon>Vertebrata</taxon>
        <taxon>Euteleostomi</taxon>
        <taxon>Actinopterygii</taxon>
        <taxon>Neopterygii</taxon>
        <taxon>Teleostei</taxon>
        <taxon>Anguilliformes</taxon>
        <taxon>Anguillidae</taxon>
        <taxon>Anguilla</taxon>
    </lineage>
</organism>